<keyword evidence="5" id="KW-0804">Transcription</keyword>
<gene>
    <name evidence="10" type="ORF">M9458_005777</name>
</gene>
<evidence type="ECO:0000256" key="5">
    <source>
        <dbReference type="ARBA" id="ARBA00023163"/>
    </source>
</evidence>
<proteinExistence type="inferred from homology"/>
<keyword evidence="6 8" id="KW-0539">Nucleus</keyword>
<dbReference type="InterPro" id="IPR001766">
    <property type="entry name" value="Fork_head_dom"/>
</dbReference>
<dbReference type="SUPFAM" id="SSF46785">
    <property type="entry name" value="Winged helix' DNA-binding domain"/>
    <property type="match status" value="1"/>
</dbReference>
<name>A0ABD0RFC4_CIRMR</name>
<feature type="domain" description="Fork-head" evidence="9">
    <location>
        <begin position="84"/>
        <end position="154"/>
    </location>
</feature>
<dbReference type="GO" id="GO:0005634">
    <property type="term" value="C:nucleus"/>
    <property type="evidence" value="ECO:0007669"/>
    <property type="project" value="UniProtKB-SubCell"/>
</dbReference>
<keyword evidence="3" id="KW-0805">Transcription regulation</keyword>
<keyword evidence="4 8" id="KW-0238">DNA-binding</keyword>
<feature type="non-terminal residue" evidence="10">
    <location>
        <position position="1"/>
    </location>
</feature>
<dbReference type="SMART" id="SM00339">
    <property type="entry name" value="FH"/>
    <property type="match status" value="1"/>
</dbReference>
<organism evidence="10 11">
    <name type="scientific">Cirrhinus mrigala</name>
    <name type="common">Mrigala</name>
    <dbReference type="NCBI Taxonomy" id="683832"/>
    <lineage>
        <taxon>Eukaryota</taxon>
        <taxon>Metazoa</taxon>
        <taxon>Chordata</taxon>
        <taxon>Craniata</taxon>
        <taxon>Vertebrata</taxon>
        <taxon>Euteleostomi</taxon>
        <taxon>Actinopterygii</taxon>
        <taxon>Neopterygii</taxon>
        <taxon>Teleostei</taxon>
        <taxon>Ostariophysi</taxon>
        <taxon>Cypriniformes</taxon>
        <taxon>Cyprinidae</taxon>
        <taxon>Labeoninae</taxon>
        <taxon>Labeonini</taxon>
        <taxon>Cirrhinus</taxon>
    </lineage>
</organism>
<keyword evidence="2" id="KW-0970">Cilium biogenesis/degradation</keyword>
<evidence type="ECO:0000256" key="7">
    <source>
        <dbReference type="ARBA" id="ARBA00034770"/>
    </source>
</evidence>
<dbReference type="GO" id="GO:0001947">
    <property type="term" value="P:heart looping"/>
    <property type="evidence" value="ECO:0007669"/>
    <property type="project" value="UniProtKB-ARBA"/>
</dbReference>
<dbReference type="GO" id="GO:0003677">
    <property type="term" value="F:DNA binding"/>
    <property type="evidence" value="ECO:0007669"/>
    <property type="project" value="UniProtKB-UniRule"/>
</dbReference>
<feature type="non-terminal residue" evidence="10">
    <location>
        <position position="183"/>
    </location>
</feature>
<dbReference type="Pfam" id="PF00250">
    <property type="entry name" value="Forkhead"/>
    <property type="match status" value="1"/>
</dbReference>
<comment type="subcellular location">
    <subcellularLocation>
        <location evidence="1 8">Nucleus</location>
    </subcellularLocation>
</comment>
<reference evidence="10 11" key="1">
    <citation type="submission" date="2024-05" db="EMBL/GenBank/DDBJ databases">
        <title>Genome sequencing and assembly of Indian major carp, Cirrhinus mrigala (Hamilton, 1822).</title>
        <authorList>
            <person name="Mohindra V."/>
            <person name="Chowdhury L.M."/>
            <person name="Lal K."/>
            <person name="Jena J.K."/>
        </authorList>
    </citation>
    <scope>NUCLEOTIDE SEQUENCE [LARGE SCALE GENOMIC DNA]</scope>
    <source>
        <strain evidence="10">CM1030</strain>
        <tissue evidence="10">Blood</tissue>
    </source>
</reference>
<dbReference type="EMBL" id="JAMKFB020000003">
    <property type="protein sequence ID" value="KAL0197237.1"/>
    <property type="molecule type" value="Genomic_DNA"/>
</dbReference>
<dbReference type="GO" id="GO:0060271">
    <property type="term" value="P:cilium assembly"/>
    <property type="evidence" value="ECO:0007669"/>
    <property type="project" value="UniProtKB-ARBA"/>
</dbReference>
<evidence type="ECO:0000256" key="6">
    <source>
        <dbReference type="ARBA" id="ARBA00023242"/>
    </source>
</evidence>
<keyword evidence="11" id="KW-1185">Reference proteome</keyword>
<dbReference type="PRINTS" id="PR00053">
    <property type="entry name" value="FORKHEAD"/>
</dbReference>
<comment type="caution">
    <text evidence="10">The sequence shown here is derived from an EMBL/GenBank/DDBJ whole genome shotgun (WGS) entry which is preliminary data.</text>
</comment>
<dbReference type="PROSITE" id="PS00657">
    <property type="entry name" value="FORK_HEAD_1"/>
    <property type="match status" value="1"/>
</dbReference>
<evidence type="ECO:0000313" key="10">
    <source>
        <dbReference type="EMBL" id="KAL0197237.1"/>
    </source>
</evidence>
<evidence type="ECO:0000256" key="8">
    <source>
        <dbReference type="PROSITE-ProRule" id="PRU00089"/>
    </source>
</evidence>
<dbReference type="AlphaFoldDB" id="A0ABD0RFC4"/>
<evidence type="ECO:0000256" key="2">
    <source>
        <dbReference type="ARBA" id="ARBA00022794"/>
    </source>
</evidence>
<dbReference type="PROSITE" id="PS50039">
    <property type="entry name" value="FORK_HEAD_3"/>
    <property type="match status" value="1"/>
</dbReference>
<protein>
    <recommendedName>
        <fullName evidence="9">Fork-head domain-containing protein</fullName>
    </recommendedName>
</protein>
<dbReference type="Gene3D" id="1.10.10.10">
    <property type="entry name" value="Winged helix-like DNA-binding domain superfamily/Winged helix DNA-binding domain"/>
    <property type="match status" value="1"/>
</dbReference>
<evidence type="ECO:0000256" key="3">
    <source>
        <dbReference type="ARBA" id="ARBA00023015"/>
    </source>
</evidence>
<sequence>VPNSCPASPRGAGSSGYRYGRNITSDLQLAAEYAAKAVSEQRTEPTGGDSPKVRAFSILMHVSVNISVFVPKIHHLLFLQDESKPPYSYAQLIVQAISSAPDRQLTLSGIYAHITKHYPYYRTADKGWQNSIRHNLSLNRYFIKVPRSQEEPGKESKLVEQAFRKRRQRGVSCFRTPFGPLSS</sequence>
<dbReference type="GO" id="GO:0003146">
    <property type="term" value="P:heart jogging"/>
    <property type="evidence" value="ECO:0007669"/>
    <property type="project" value="UniProtKB-ARBA"/>
</dbReference>
<evidence type="ECO:0000313" key="11">
    <source>
        <dbReference type="Proteomes" id="UP001529510"/>
    </source>
</evidence>
<comment type="similarity">
    <text evidence="7">Belongs to the FOXJ1 family.</text>
</comment>
<dbReference type="InterPro" id="IPR036390">
    <property type="entry name" value="WH_DNA-bd_sf"/>
</dbReference>
<dbReference type="FunFam" id="1.10.10.10:FF:000030">
    <property type="entry name" value="Forkhead box protein K2"/>
    <property type="match status" value="1"/>
</dbReference>
<dbReference type="PANTHER" id="PTHR45881:SF4">
    <property type="entry name" value="FORKHEAD BOX PROTEIN K1"/>
    <property type="match status" value="1"/>
</dbReference>
<dbReference type="InterPro" id="IPR036388">
    <property type="entry name" value="WH-like_DNA-bd_sf"/>
</dbReference>
<dbReference type="PROSITE" id="PS00658">
    <property type="entry name" value="FORK_HEAD_2"/>
    <property type="match status" value="1"/>
</dbReference>
<evidence type="ECO:0000256" key="4">
    <source>
        <dbReference type="ARBA" id="ARBA00023125"/>
    </source>
</evidence>
<dbReference type="InterPro" id="IPR018122">
    <property type="entry name" value="TF_fork_head_CS_1"/>
</dbReference>
<evidence type="ECO:0000259" key="9">
    <source>
        <dbReference type="PROSITE" id="PS50039"/>
    </source>
</evidence>
<accession>A0ABD0RFC4</accession>
<dbReference type="InterPro" id="IPR030456">
    <property type="entry name" value="TF_fork_head_CS_2"/>
</dbReference>
<dbReference type="PANTHER" id="PTHR45881">
    <property type="entry name" value="CHECKPOINT SUPPRESSOR 1-LIKE, ISOFORM A-RELATED"/>
    <property type="match status" value="1"/>
</dbReference>
<feature type="DNA-binding region" description="Fork-head" evidence="8">
    <location>
        <begin position="84"/>
        <end position="154"/>
    </location>
</feature>
<dbReference type="Proteomes" id="UP001529510">
    <property type="component" value="Unassembled WGS sequence"/>
</dbReference>
<evidence type="ECO:0000256" key="1">
    <source>
        <dbReference type="ARBA" id="ARBA00004123"/>
    </source>
</evidence>
<dbReference type="GO" id="GO:0006357">
    <property type="term" value="P:regulation of transcription by RNA polymerase II"/>
    <property type="evidence" value="ECO:0007669"/>
    <property type="project" value="UniProtKB-ARBA"/>
</dbReference>